<protein>
    <submittedName>
        <fullName evidence="1">Uncharacterized protein</fullName>
    </submittedName>
</protein>
<keyword evidence="2" id="KW-1185">Reference proteome</keyword>
<feature type="non-terminal residue" evidence="1">
    <location>
        <position position="1"/>
    </location>
</feature>
<dbReference type="PANTHER" id="PTHR33386">
    <property type="entry name" value="OS02G0740600 PROTEIN"/>
    <property type="match status" value="1"/>
</dbReference>
<name>A0AAV6P1W2_9ROSI</name>
<reference evidence="1 2" key="1">
    <citation type="journal article" date="2021" name="Hortic Res">
        <title>The domestication of Cucurbita argyrosperma as revealed by the genome of its wild relative.</title>
        <authorList>
            <person name="Barrera-Redondo J."/>
            <person name="Sanchez-de la Vega G."/>
            <person name="Aguirre-Liguori J.A."/>
            <person name="Castellanos-Morales G."/>
            <person name="Gutierrez-Guerrero Y.T."/>
            <person name="Aguirre-Dugua X."/>
            <person name="Aguirre-Planter E."/>
            <person name="Tenaillon M.I."/>
            <person name="Lira-Saade R."/>
            <person name="Eguiarte L.E."/>
        </authorList>
    </citation>
    <scope>NUCLEOTIDE SEQUENCE [LARGE SCALE GENOMIC DNA]</scope>
    <source>
        <strain evidence="1">JBR-2021</strain>
    </source>
</reference>
<comment type="caution">
    <text evidence="1">The sequence shown here is derived from an EMBL/GenBank/DDBJ whole genome shotgun (WGS) entry which is preliminary data.</text>
</comment>
<accession>A0AAV6P1W2</accession>
<dbReference type="Proteomes" id="UP000685013">
    <property type="component" value="Chromosome 2"/>
</dbReference>
<dbReference type="PANTHER" id="PTHR33386:SF13">
    <property type="entry name" value="EXPRESSED PROTEIN"/>
    <property type="match status" value="1"/>
</dbReference>
<sequence length="206" mass="22611">MSFKLRRINTFIQFQNSSSAISLFNFIPPFSTRRRASSRAVTSPLASETILLNWEKLDTLLLRPGPTLTNLLNVNFKLKMGSKAPSWADQWGSGNYGVEDDDKMVAKKGSGNGSSSKKMTEVKAAASAGFVKAKAVAAVGAQKVKSGTSVGIKWVKNQYQKKETNFSRWNSTVSFYSEFPYSWISATNFGSTILPSAGNAENQNRM</sequence>
<proteinExistence type="predicted"/>
<evidence type="ECO:0000313" key="2">
    <source>
        <dbReference type="Proteomes" id="UP000685013"/>
    </source>
</evidence>
<dbReference type="EMBL" id="JAGKQH010000002">
    <property type="protein sequence ID" value="KAG6604861.1"/>
    <property type="molecule type" value="Genomic_DNA"/>
</dbReference>
<organism evidence="1 2">
    <name type="scientific">Cucurbita argyrosperma subsp. sororia</name>
    <dbReference type="NCBI Taxonomy" id="37648"/>
    <lineage>
        <taxon>Eukaryota</taxon>
        <taxon>Viridiplantae</taxon>
        <taxon>Streptophyta</taxon>
        <taxon>Embryophyta</taxon>
        <taxon>Tracheophyta</taxon>
        <taxon>Spermatophyta</taxon>
        <taxon>Magnoliopsida</taxon>
        <taxon>eudicotyledons</taxon>
        <taxon>Gunneridae</taxon>
        <taxon>Pentapetalae</taxon>
        <taxon>rosids</taxon>
        <taxon>fabids</taxon>
        <taxon>Cucurbitales</taxon>
        <taxon>Cucurbitaceae</taxon>
        <taxon>Cucurbiteae</taxon>
        <taxon>Cucurbita</taxon>
    </lineage>
</organism>
<gene>
    <name evidence="1" type="ORF">SDJN03_02178</name>
</gene>
<evidence type="ECO:0000313" key="1">
    <source>
        <dbReference type="EMBL" id="KAG6604861.1"/>
    </source>
</evidence>
<dbReference type="AlphaFoldDB" id="A0AAV6P1W2"/>